<dbReference type="PANTHER" id="PTHR36566:SF1">
    <property type="entry name" value="PYRIDINIUM-3,5-BISTHIOCARBOXYLIC ACID MONONUCLEOTIDE NICKEL INSERTION PROTEIN"/>
    <property type="match status" value="1"/>
</dbReference>
<protein>
    <recommendedName>
        <fullName evidence="3">Protein containing DUF111</fullName>
    </recommendedName>
</protein>
<evidence type="ECO:0000256" key="1">
    <source>
        <dbReference type="ARBA" id="ARBA00022596"/>
    </source>
</evidence>
<evidence type="ECO:0000313" key="2">
    <source>
        <dbReference type="EMBL" id="EFK95809.1"/>
    </source>
</evidence>
<accession>D9PKW0</accession>
<comment type="caution">
    <text evidence="2">The sequence shown here is derived from an EMBL/GenBank/DDBJ whole genome shotgun (WGS) entry which is preliminary data.</text>
</comment>
<evidence type="ECO:0008006" key="3">
    <source>
        <dbReference type="Google" id="ProtNLM"/>
    </source>
</evidence>
<name>D9PKW0_9ZZZZ</name>
<dbReference type="PANTHER" id="PTHR36566">
    <property type="entry name" value="NICKEL INSERTION PROTEIN-RELATED"/>
    <property type="match status" value="1"/>
</dbReference>
<proteinExistence type="predicted"/>
<reference evidence="2" key="2">
    <citation type="journal article" date="2011" name="Microb. Ecol.">
        <title>Taxonomic and Functional Metagenomic Profiling of the Microbial Community in the Anoxic Sediment of a Sub-saline Shallow Lake (Laguna de Carrizo, Central Spain).</title>
        <authorList>
            <person name="Ferrer M."/>
            <person name="Guazzaroni M.E."/>
            <person name="Richter M."/>
            <person name="Garcia-Salamanca A."/>
            <person name="Yarza P."/>
            <person name="Suarez-Suarez A."/>
            <person name="Solano J."/>
            <person name="Alcaide M."/>
            <person name="van Dillewijn P."/>
            <person name="Molina-Henares M.A."/>
            <person name="Lopez-Cortes N."/>
            <person name="Al-Ramahi Y."/>
            <person name="Guerrero C."/>
            <person name="Acosta A."/>
            <person name="de Eugenio L.I."/>
            <person name="Martinez V."/>
            <person name="Marques S."/>
            <person name="Rojo F."/>
            <person name="Santero E."/>
            <person name="Genilloud O."/>
            <person name="Perez-Perez J."/>
            <person name="Rossello-Mora R."/>
            <person name="Ramos J.L."/>
        </authorList>
    </citation>
    <scope>NUCLEOTIDE SEQUENCE</scope>
</reference>
<sequence>MVIEKVGYGVGSRHLTDRPNLLRILIGQEQGGVNEETVVILESNLDDTAPEWLGFLMERLFEAGALDVVFAPGYMKKNRPGVLVHVMGNPQHKDQLMDILFSESTTLGVRFHYTQRRILERSSAEIDSPWGRMKVKKVLRPDGSFQVLPEFEECRRIAKAKGVPLKDIYGWVTAHGKSA</sequence>
<dbReference type="Pfam" id="PF01969">
    <property type="entry name" value="Ni_insertion"/>
    <property type="match status" value="1"/>
</dbReference>
<dbReference type="EMBL" id="ADZX01000649">
    <property type="protein sequence ID" value="EFK95809.1"/>
    <property type="molecule type" value="Genomic_DNA"/>
</dbReference>
<organism evidence="2">
    <name type="scientific">sediment metagenome</name>
    <dbReference type="NCBI Taxonomy" id="749907"/>
    <lineage>
        <taxon>unclassified sequences</taxon>
        <taxon>metagenomes</taxon>
        <taxon>ecological metagenomes</taxon>
    </lineage>
</organism>
<dbReference type="InterPro" id="IPR002822">
    <property type="entry name" value="Ni_insertion"/>
</dbReference>
<dbReference type="Gene3D" id="3.30.70.1380">
    <property type="entry name" value="Transcriptional regulatory protein pf0864 domain like"/>
    <property type="match status" value="1"/>
</dbReference>
<dbReference type="Gene3D" id="3.10.20.300">
    <property type="entry name" value="mk0293 like domain"/>
    <property type="match status" value="1"/>
</dbReference>
<reference evidence="2" key="1">
    <citation type="submission" date="2010-07" db="EMBL/GenBank/DDBJ databases">
        <authorList>
            <consortium name="CONSOLIDER consortium CSD2007-00005"/>
            <person name="Guazzaroni M.-E."/>
            <person name="Richter M."/>
            <person name="Garcia-Salamanca A."/>
            <person name="Yarza P."/>
            <person name="Ferrer M."/>
        </authorList>
    </citation>
    <scope>NUCLEOTIDE SEQUENCE</scope>
</reference>
<keyword evidence="1" id="KW-0533">Nickel</keyword>
<dbReference type="AlphaFoldDB" id="D9PKW0"/>
<gene>
    <name evidence="2" type="ORF">LDC_2181</name>
</gene>